<name>A0A396B3W9_PHOVU</name>
<evidence type="ECO:0000313" key="2">
    <source>
        <dbReference type="Proteomes" id="UP000283958"/>
    </source>
</evidence>
<proteinExistence type="predicted"/>
<sequence length="70" mass="7912">MKKQPAHGCMPADRIICRTWEHTNRALIFQSAPGCPKCPSLYGTGQWDSGTNSRKPNIKKSHEQLFITEI</sequence>
<dbReference type="AlphaFoldDB" id="A0A396B3W9"/>
<gene>
    <name evidence="1" type="ORF">DW105_13270</name>
</gene>
<protein>
    <submittedName>
        <fullName evidence="1">Uncharacterized protein</fullName>
    </submittedName>
</protein>
<evidence type="ECO:0000313" key="1">
    <source>
        <dbReference type="EMBL" id="RHJ75290.1"/>
    </source>
</evidence>
<dbReference type="EMBL" id="QRMN01000031">
    <property type="protein sequence ID" value="RHJ75290.1"/>
    <property type="molecule type" value="Genomic_DNA"/>
</dbReference>
<comment type="caution">
    <text evidence="1">The sequence shown here is derived from an EMBL/GenBank/DDBJ whole genome shotgun (WGS) entry which is preliminary data.</text>
</comment>
<dbReference type="Proteomes" id="UP000283958">
    <property type="component" value="Unassembled WGS sequence"/>
</dbReference>
<accession>A0A396B3W9</accession>
<reference evidence="1 2" key="1">
    <citation type="submission" date="2018-08" db="EMBL/GenBank/DDBJ databases">
        <title>A genome reference for cultivated species of the human gut microbiota.</title>
        <authorList>
            <person name="Zou Y."/>
            <person name="Xue W."/>
            <person name="Luo G."/>
        </authorList>
    </citation>
    <scope>NUCLEOTIDE SEQUENCE [LARGE SCALE GENOMIC DNA]</scope>
    <source>
        <strain evidence="1 2">AM09-18</strain>
    </source>
</reference>
<organism evidence="1 2">
    <name type="scientific">Phocaeicola vulgatus</name>
    <name type="common">Bacteroides vulgatus</name>
    <dbReference type="NCBI Taxonomy" id="821"/>
    <lineage>
        <taxon>Bacteria</taxon>
        <taxon>Pseudomonadati</taxon>
        <taxon>Bacteroidota</taxon>
        <taxon>Bacteroidia</taxon>
        <taxon>Bacteroidales</taxon>
        <taxon>Bacteroidaceae</taxon>
        <taxon>Phocaeicola</taxon>
    </lineage>
</organism>